<dbReference type="SUPFAM" id="SSF48498">
    <property type="entry name" value="Tetracyclin repressor-like, C-terminal domain"/>
    <property type="match status" value="1"/>
</dbReference>
<keyword evidence="7" id="KW-1185">Reference proteome</keyword>
<dbReference type="Pfam" id="PF00440">
    <property type="entry name" value="TetR_N"/>
    <property type="match status" value="1"/>
</dbReference>
<evidence type="ECO:0000256" key="1">
    <source>
        <dbReference type="ARBA" id="ARBA00023015"/>
    </source>
</evidence>
<dbReference type="Gene3D" id="1.10.10.60">
    <property type="entry name" value="Homeodomain-like"/>
    <property type="match status" value="1"/>
</dbReference>
<dbReference type="KEGG" id="bfz:BAU07_10655"/>
<feature type="DNA-binding region" description="H-T-H motif" evidence="4">
    <location>
        <begin position="37"/>
        <end position="56"/>
    </location>
</feature>
<dbReference type="EMBL" id="CP016172">
    <property type="protein sequence ID" value="ANN77502.1"/>
    <property type="molecule type" value="Genomic_DNA"/>
</dbReference>
<dbReference type="InterPro" id="IPR009057">
    <property type="entry name" value="Homeodomain-like_sf"/>
</dbReference>
<dbReference type="Gene3D" id="1.10.357.10">
    <property type="entry name" value="Tetracycline Repressor, domain 2"/>
    <property type="match status" value="1"/>
</dbReference>
<dbReference type="GO" id="GO:0003677">
    <property type="term" value="F:DNA binding"/>
    <property type="evidence" value="ECO:0007669"/>
    <property type="project" value="UniProtKB-UniRule"/>
</dbReference>
<dbReference type="AlphaFoldDB" id="A0A193GBW2"/>
<dbReference type="PANTHER" id="PTHR47506">
    <property type="entry name" value="TRANSCRIPTIONAL REGULATORY PROTEIN"/>
    <property type="match status" value="1"/>
</dbReference>
<dbReference type="PROSITE" id="PS50977">
    <property type="entry name" value="HTH_TETR_2"/>
    <property type="match status" value="1"/>
</dbReference>
<accession>A0A193GBW2</accession>
<keyword evidence="2 4" id="KW-0238">DNA-binding</keyword>
<evidence type="ECO:0000313" key="7">
    <source>
        <dbReference type="Proteomes" id="UP000091926"/>
    </source>
</evidence>
<dbReference type="InterPro" id="IPR001647">
    <property type="entry name" value="HTH_TetR"/>
</dbReference>
<evidence type="ECO:0000256" key="2">
    <source>
        <dbReference type="ARBA" id="ARBA00023125"/>
    </source>
</evidence>
<dbReference type="STRING" id="463014.BAU07_10655"/>
<organism evidence="6 7">
    <name type="scientific">Bordetella flabilis</name>
    <dbReference type="NCBI Taxonomy" id="463014"/>
    <lineage>
        <taxon>Bacteria</taxon>
        <taxon>Pseudomonadati</taxon>
        <taxon>Pseudomonadota</taxon>
        <taxon>Betaproteobacteria</taxon>
        <taxon>Burkholderiales</taxon>
        <taxon>Alcaligenaceae</taxon>
        <taxon>Bordetella</taxon>
    </lineage>
</organism>
<dbReference type="Proteomes" id="UP000091926">
    <property type="component" value="Chromosome"/>
</dbReference>
<reference evidence="6 7" key="1">
    <citation type="submission" date="2016-06" db="EMBL/GenBank/DDBJ databases">
        <title>Complete genome sequences of Bordetella bronchialis and Bordetella flabilis.</title>
        <authorList>
            <person name="LiPuma J.J."/>
            <person name="Spilker T."/>
        </authorList>
    </citation>
    <scope>NUCLEOTIDE SEQUENCE [LARGE SCALE GENOMIC DNA]</scope>
    <source>
        <strain evidence="6 7">AU10664</strain>
    </source>
</reference>
<sequence>MTTNISPKRGRPRSFDTETALEIGQRLFHAHGYDAVGLAALTDALGIKPPSFYKAFGSKAEFFSRVLDRYTRSSAAVALEGILRTRRPPRDALAELLERAAQTYARDPQLRGCLVLEAARSGGDDEAAALARRSAAQRREEIRAFVALSHPDMADAVTDYVACTMSGLSASAREGMTEARLITVAKAAAAGLDALLSKPPRRAGSARPGATARKA</sequence>
<evidence type="ECO:0000256" key="4">
    <source>
        <dbReference type="PROSITE-ProRule" id="PRU00335"/>
    </source>
</evidence>
<dbReference type="InterPro" id="IPR036271">
    <property type="entry name" value="Tet_transcr_reg_TetR-rel_C_sf"/>
</dbReference>
<proteinExistence type="predicted"/>
<gene>
    <name evidence="6" type="ORF">BAU07_10655</name>
</gene>
<dbReference type="OrthoDB" id="270177at2"/>
<dbReference type="PANTHER" id="PTHR47506:SF1">
    <property type="entry name" value="HTH-TYPE TRANSCRIPTIONAL REGULATOR YJDC"/>
    <property type="match status" value="1"/>
</dbReference>
<dbReference type="SUPFAM" id="SSF46689">
    <property type="entry name" value="Homeodomain-like"/>
    <property type="match status" value="1"/>
</dbReference>
<keyword evidence="3" id="KW-0804">Transcription</keyword>
<keyword evidence="1" id="KW-0805">Transcription regulation</keyword>
<evidence type="ECO:0000313" key="6">
    <source>
        <dbReference type="EMBL" id="ANN77502.1"/>
    </source>
</evidence>
<name>A0A193GBW2_9BORD</name>
<evidence type="ECO:0000259" key="5">
    <source>
        <dbReference type="PROSITE" id="PS50977"/>
    </source>
</evidence>
<protein>
    <recommendedName>
        <fullName evidence="5">HTH tetR-type domain-containing protein</fullName>
    </recommendedName>
</protein>
<evidence type="ECO:0000256" key="3">
    <source>
        <dbReference type="ARBA" id="ARBA00023163"/>
    </source>
</evidence>
<feature type="domain" description="HTH tetR-type" evidence="5">
    <location>
        <begin position="14"/>
        <end position="74"/>
    </location>
</feature>